<dbReference type="EMBL" id="LAZR01040055">
    <property type="protein sequence ID" value="KKL15469.1"/>
    <property type="molecule type" value="Genomic_DNA"/>
</dbReference>
<dbReference type="Gene3D" id="3.40.50.150">
    <property type="entry name" value="Vaccinia Virus protein VP39"/>
    <property type="match status" value="1"/>
</dbReference>
<proteinExistence type="predicted"/>
<accession>A0A0F9B0N5</accession>
<reference evidence="2" key="1">
    <citation type="journal article" date="2015" name="Nature">
        <title>Complex archaea that bridge the gap between prokaryotes and eukaryotes.</title>
        <authorList>
            <person name="Spang A."/>
            <person name="Saw J.H."/>
            <person name="Jorgensen S.L."/>
            <person name="Zaremba-Niedzwiedzka K."/>
            <person name="Martijn J."/>
            <person name="Lind A.E."/>
            <person name="van Eijk R."/>
            <person name="Schleper C."/>
            <person name="Guy L."/>
            <person name="Ettema T.J."/>
        </authorList>
    </citation>
    <scope>NUCLEOTIDE SEQUENCE</scope>
</reference>
<dbReference type="InterPro" id="IPR036086">
    <property type="entry name" value="ParB/Sulfiredoxin_sf"/>
</dbReference>
<organism evidence="2">
    <name type="scientific">marine sediment metagenome</name>
    <dbReference type="NCBI Taxonomy" id="412755"/>
    <lineage>
        <taxon>unclassified sequences</taxon>
        <taxon>metagenomes</taxon>
        <taxon>ecological metagenomes</taxon>
    </lineage>
</organism>
<dbReference type="CDD" id="cd16402">
    <property type="entry name" value="ParB_N_like_MT"/>
    <property type="match status" value="1"/>
</dbReference>
<dbReference type="SUPFAM" id="SSF53335">
    <property type="entry name" value="S-adenosyl-L-methionine-dependent methyltransferases"/>
    <property type="match status" value="1"/>
</dbReference>
<dbReference type="GO" id="GO:0032259">
    <property type="term" value="P:methylation"/>
    <property type="evidence" value="ECO:0007669"/>
    <property type="project" value="InterPro"/>
</dbReference>
<dbReference type="GO" id="GO:0045881">
    <property type="term" value="P:positive regulation of sporulation resulting in formation of a cellular spore"/>
    <property type="evidence" value="ECO:0007669"/>
    <property type="project" value="TreeGrafter"/>
</dbReference>
<dbReference type="Pfam" id="PF02195">
    <property type="entry name" value="ParB_N"/>
    <property type="match status" value="1"/>
</dbReference>
<name>A0A0F9B0N5_9ZZZZ</name>
<sequence>MKIDKIPISEVIPYEKNPRKNDQGVDIVANSIEKFGFRNPIILDKGNVVIAGHTRLKAAQKLRLTEVPVIWADDLSEDQVKALRIMDNKSAERSEWDFELLKDEFYSLENTDYFEFTGFFPDEISRIWDKETKEDDFEIPKEPKYKIEQGEIWILGEHRLMCGDSTKKEDVGALMGENKADMVFTDPPYNVDYEGGFGRQTMAEEEKKWTKIKNDNMNPEDWKEFCKGFMIQMELQEP</sequence>
<dbReference type="GO" id="GO:0005694">
    <property type="term" value="C:chromosome"/>
    <property type="evidence" value="ECO:0007669"/>
    <property type="project" value="TreeGrafter"/>
</dbReference>
<dbReference type="Gene3D" id="3.90.1530.10">
    <property type="entry name" value="Conserved hypothetical protein from pyrococcus furiosus pfu- 392566-001, ParB domain"/>
    <property type="match status" value="1"/>
</dbReference>
<gene>
    <name evidence="2" type="ORF">LCGC14_2505310</name>
</gene>
<evidence type="ECO:0000259" key="1">
    <source>
        <dbReference type="SMART" id="SM00470"/>
    </source>
</evidence>
<dbReference type="GO" id="GO:0007059">
    <property type="term" value="P:chromosome segregation"/>
    <property type="evidence" value="ECO:0007669"/>
    <property type="project" value="TreeGrafter"/>
</dbReference>
<evidence type="ECO:0000313" key="2">
    <source>
        <dbReference type="EMBL" id="KKL15469.1"/>
    </source>
</evidence>
<dbReference type="GO" id="GO:0003676">
    <property type="term" value="F:nucleic acid binding"/>
    <property type="evidence" value="ECO:0007669"/>
    <property type="project" value="InterPro"/>
</dbReference>
<dbReference type="AlphaFoldDB" id="A0A0F9B0N5"/>
<dbReference type="PANTHER" id="PTHR33375:SF1">
    <property type="entry name" value="CHROMOSOME-PARTITIONING PROTEIN PARB-RELATED"/>
    <property type="match status" value="1"/>
</dbReference>
<dbReference type="InterPro" id="IPR029063">
    <property type="entry name" value="SAM-dependent_MTases_sf"/>
</dbReference>
<dbReference type="PANTHER" id="PTHR33375">
    <property type="entry name" value="CHROMOSOME-PARTITIONING PROTEIN PARB-RELATED"/>
    <property type="match status" value="1"/>
</dbReference>
<feature type="domain" description="ParB-like N-terminal" evidence="1">
    <location>
        <begin position="4"/>
        <end position="89"/>
    </location>
</feature>
<dbReference type="InterPro" id="IPR002052">
    <property type="entry name" value="DNA_methylase_N6_adenine_CS"/>
</dbReference>
<dbReference type="InterPro" id="IPR050336">
    <property type="entry name" value="Chromosome_partition/occlusion"/>
</dbReference>
<dbReference type="SUPFAM" id="SSF110849">
    <property type="entry name" value="ParB/Sulfiredoxin"/>
    <property type="match status" value="1"/>
</dbReference>
<dbReference type="PROSITE" id="PS00092">
    <property type="entry name" value="N6_MTASE"/>
    <property type="match status" value="1"/>
</dbReference>
<dbReference type="InterPro" id="IPR003115">
    <property type="entry name" value="ParB_N"/>
</dbReference>
<comment type="caution">
    <text evidence="2">The sequence shown here is derived from an EMBL/GenBank/DDBJ whole genome shotgun (WGS) entry which is preliminary data.</text>
</comment>
<protein>
    <recommendedName>
        <fullName evidence="1">ParB-like N-terminal domain-containing protein</fullName>
    </recommendedName>
</protein>
<dbReference type="GO" id="GO:0008168">
    <property type="term" value="F:methyltransferase activity"/>
    <property type="evidence" value="ECO:0007669"/>
    <property type="project" value="InterPro"/>
</dbReference>
<dbReference type="SMART" id="SM00470">
    <property type="entry name" value="ParB"/>
    <property type="match status" value="1"/>
</dbReference>